<dbReference type="Gene3D" id="1.10.10.10">
    <property type="entry name" value="Winged helix-like DNA-binding domain superfamily/Winged helix DNA-binding domain"/>
    <property type="match status" value="1"/>
</dbReference>
<evidence type="ECO:0000313" key="8">
    <source>
        <dbReference type="Proteomes" id="UP001597295"/>
    </source>
</evidence>
<accession>A0ABW5DRB1</accession>
<evidence type="ECO:0000313" key="7">
    <source>
        <dbReference type="EMBL" id="MFD2263677.1"/>
    </source>
</evidence>
<dbReference type="Proteomes" id="UP001597295">
    <property type="component" value="Unassembled WGS sequence"/>
</dbReference>
<proteinExistence type="inferred from homology"/>
<comment type="caution">
    <text evidence="7">The sequence shown here is derived from an EMBL/GenBank/DDBJ whole genome shotgun (WGS) entry which is preliminary data.</text>
</comment>
<reference evidence="8" key="1">
    <citation type="journal article" date="2019" name="Int. J. Syst. Evol. Microbiol.">
        <title>The Global Catalogue of Microorganisms (GCM) 10K type strain sequencing project: providing services to taxonomists for standard genome sequencing and annotation.</title>
        <authorList>
            <consortium name="The Broad Institute Genomics Platform"/>
            <consortium name="The Broad Institute Genome Sequencing Center for Infectious Disease"/>
            <person name="Wu L."/>
            <person name="Ma J."/>
        </authorList>
    </citation>
    <scope>NUCLEOTIDE SEQUENCE [LARGE SCALE GENOMIC DNA]</scope>
    <source>
        <strain evidence="8">CGMCC 1.19062</strain>
    </source>
</reference>
<evidence type="ECO:0000256" key="3">
    <source>
        <dbReference type="ARBA" id="ARBA00018111"/>
    </source>
</evidence>
<feature type="domain" description="RecX second three-helical" evidence="6">
    <location>
        <begin position="104"/>
        <end position="144"/>
    </location>
</feature>
<comment type="subcellular location">
    <subcellularLocation>
        <location evidence="1">Cytoplasm</location>
    </subcellularLocation>
</comment>
<dbReference type="InterPro" id="IPR036388">
    <property type="entry name" value="WH-like_DNA-bd_sf"/>
</dbReference>
<name>A0ABW5DRB1_9PROT</name>
<dbReference type="InterPro" id="IPR053924">
    <property type="entry name" value="RecX_HTH_2nd"/>
</dbReference>
<sequence length="217" mass="23862">MIKNADEAPEDGAEAAAEVGQGMQANPNGQAFARGLKVKEPTEESLYRFALWYLERFSATVEGLRKALEKRVRKAVAAELVEAEEGKRRIEVILGKMLSLGYLNDDAFADGKANSLLRAGKPPRHIRETLKLKGVEGDTIDAAMERLSEDTPDLARAAAVRFAQRKRIGFFRLSGHEENREKDLATLMRAGHSPSLAKEIVDADDDTLATWTEAGLV</sequence>
<dbReference type="EMBL" id="JBHUIP010000012">
    <property type="protein sequence ID" value="MFD2263677.1"/>
    <property type="molecule type" value="Genomic_DNA"/>
</dbReference>
<evidence type="ECO:0000256" key="2">
    <source>
        <dbReference type="ARBA" id="ARBA00009695"/>
    </source>
</evidence>
<organism evidence="7 8">
    <name type="scientific">Lacibacterium aquatile</name>
    <dbReference type="NCBI Taxonomy" id="1168082"/>
    <lineage>
        <taxon>Bacteria</taxon>
        <taxon>Pseudomonadati</taxon>
        <taxon>Pseudomonadota</taxon>
        <taxon>Alphaproteobacteria</taxon>
        <taxon>Rhodospirillales</taxon>
        <taxon>Rhodospirillaceae</taxon>
    </lineage>
</organism>
<evidence type="ECO:0000259" key="6">
    <source>
        <dbReference type="Pfam" id="PF02631"/>
    </source>
</evidence>
<comment type="similarity">
    <text evidence="2">Belongs to the RecX family.</text>
</comment>
<dbReference type="RefSeq" id="WP_379876703.1">
    <property type="nucleotide sequence ID" value="NZ_JBHUIP010000012.1"/>
</dbReference>
<gene>
    <name evidence="7" type="ORF">ACFSM5_12325</name>
</gene>
<protein>
    <recommendedName>
        <fullName evidence="3">Regulatory protein RecX</fullName>
    </recommendedName>
</protein>
<evidence type="ECO:0000256" key="1">
    <source>
        <dbReference type="ARBA" id="ARBA00004496"/>
    </source>
</evidence>
<keyword evidence="8" id="KW-1185">Reference proteome</keyword>
<evidence type="ECO:0000256" key="4">
    <source>
        <dbReference type="ARBA" id="ARBA00022490"/>
    </source>
</evidence>
<evidence type="ECO:0000256" key="5">
    <source>
        <dbReference type="SAM" id="MobiDB-lite"/>
    </source>
</evidence>
<dbReference type="Pfam" id="PF02631">
    <property type="entry name" value="RecX_HTH2"/>
    <property type="match status" value="1"/>
</dbReference>
<keyword evidence="4" id="KW-0963">Cytoplasm</keyword>
<feature type="region of interest" description="Disordered" evidence="5">
    <location>
        <begin position="1"/>
        <end position="25"/>
    </location>
</feature>